<dbReference type="InterPro" id="IPR002016">
    <property type="entry name" value="Haem_peroxidase"/>
</dbReference>
<sequence length="132" mass="14630">MDKDLCRTFIRRVVHKLGRLAWSKVAENPALGAKLLRVHYHDCFVRGCDASILLDTVGTVQSEKDARPNLSLSGFDVIDDIKTQLKKPLWDVLTGRRDGTVSLASDVNGNLPSPASDFTTPAIICQETPRRQ</sequence>
<dbReference type="OrthoDB" id="2113341at2759"/>
<proteinExistence type="inferred from homology"/>
<keyword evidence="12" id="KW-1015">Disulfide bond</keyword>
<evidence type="ECO:0000313" key="15">
    <source>
        <dbReference type="EMBL" id="KAF5194301.1"/>
    </source>
</evidence>
<comment type="cofactor">
    <cofactor evidence="2">
        <name>heme b</name>
        <dbReference type="ChEBI" id="CHEBI:60344"/>
    </cofactor>
</comment>
<keyword evidence="10" id="KW-0106">Calcium</keyword>
<dbReference type="EMBL" id="JABWDY010018914">
    <property type="protein sequence ID" value="KAF5194301.1"/>
    <property type="molecule type" value="Genomic_DNA"/>
</dbReference>
<dbReference type="GO" id="GO:0046872">
    <property type="term" value="F:metal ion binding"/>
    <property type="evidence" value="ECO:0007669"/>
    <property type="project" value="UniProtKB-KW"/>
</dbReference>
<feature type="binding site" evidence="10">
    <location>
        <position position="42"/>
    </location>
    <ligand>
        <name>Ca(2+)</name>
        <dbReference type="ChEBI" id="CHEBI:29108"/>
        <label>1</label>
    </ligand>
</feature>
<feature type="domain" description="Plant heme peroxidase family profile" evidence="14">
    <location>
        <begin position="23"/>
        <end position="120"/>
    </location>
</feature>
<evidence type="ECO:0000256" key="11">
    <source>
        <dbReference type="PIRSR" id="PIRSR600823-4"/>
    </source>
</evidence>
<keyword evidence="3 15" id="KW-0575">Peroxidase</keyword>
<evidence type="ECO:0000256" key="2">
    <source>
        <dbReference type="ARBA" id="ARBA00001970"/>
    </source>
</evidence>
<evidence type="ECO:0000256" key="12">
    <source>
        <dbReference type="PIRSR" id="PIRSR600823-5"/>
    </source>
</evidence>
<dbReference type="Pfam" id="PF00141">
    <property type="entry name" value="peroxidase"/>
    <property type="match status" value="1"/>
</dbReference>
<reference evidence="15 16" key="1">
    <citation type="submission" date="2020-06" db="EMBL/GenBank/DDBJ databases">
        <title>Transcriptomic and genomic resources for Thalictrum thalictroides and T. hernandezii: Facilitating candidate gene discovery in an emerging model plant lineage.</title>
        <authorList>
            <person name="Arias T."/>
            <person name="Riano-Pachon D.M."/>
            <person name="Di Stilio V.S."/>
        </authorList>
    </citation>
    <scope>NUCLEOTIDE SEQUENCE [LARGE SCALE GENOMIC DNA]</scope>
    <source>
        <strain evidence="16">cv. WT478/WT964</strain>
        <tissue evidence="15">Leaves</tissue>
    </source>
</reference>
<dbReference type="InterPro" id="IPR000823">
    <property type="entry name" value="Peroxidase_pln"/>
</dbReference>
<evidence type="ECO:0000313" key="16">
    <source>
        <dbReference type="Proteomes" id="UP000554482"/>
    </source>
</evidence>
<comment type="catalytic activity">
    <reaction evidence="1">
        <text>2 a phenolic donor + H2O2 = 2 a phenolic radical donor + 2 H2O</text>
        <dbReference type="Rhea" id="RHEA:56136"/>
        <dbReference type="ChEBI" id="CHEBI:15377"/>
        <dbReference type="ChEBI" id="CHEBI:16240"/>
        <dbReference type="ChEBI" id="CHEBI:139520"/>
        <dbReference type="ChEBI" id="CHEBI:139521"/>
        <dbReference type="EC" id="1.11.1.7"/>
    </reaction>
</comment>
<evidence type="ECO:0000256" key="8">
    <source>
        <dbReference type="PIRSR" id="PIRSR600823-1"/>
    </source>
</evidence>
<keyword evidence="5 10" id="KW-0479">Metal-binding</keyword>
<keyword evidence="6" id="KW-0560">Oxidoreductase</keyword>
<dbReference type="GO" id="GO:0006979">
    <property type="term" value="P:response to oxidative stress"/>
    <property type="evidence" value="ECO:0007669"/>
    <property type="project" value="InterPro"/>
</dbReference>
<dbReference type="GO" id="GO:0020037">
    <property type="term" value="F:heme binding"/>
    <property type="evidence" value="ECO:0007669"/>
    <property type="project" value="InterPro"/>
</dbReference>
<feature type="site" description="Transition state stabilizer" evidence="11">
    <location>
        <position position="37"/>
    </location>
</feature>
<name>A0A7J6WAH2_THATH</name>
<evidence type="ECO:0000256" key="4">
    <source>
        <dbReference type="ARBA" id="ARBA00022617"/>
    </source>
</evidence>
<feature type="binding site" evidence="10">
    <location>
        <position position="45"/>
    </location>
    <ligand>
        <name>Ca(2+)</name>
        <dbReference type="ChEBI" id="CHEBI:29108"/>
        <label>1</label>
    </ligand>
</feature>
<keyword evidence="7" id="KW-0408">Iron</keyword>
<accession>A0A7J6WAH2</accession>
<feature type="active site" description="Proton acceptor" evidence="8">
    <location>
        <position position="41"/>
    </location>
</feature>
<evidence type="ECO:0000256" key="9">
    <source>
        <dbReference type="PIRSR" id="PIRSR600823-2"/>
    </source>
</evidence>
<dbReference type="Gene3D" id="1.10.520.10">
    <property type="match status" value="1"/>
</dbReference>
<organism evidence="15 16">
    <name type="scientific">Thalictrum thalictroides</name>
    <name type="common">Rue-anemone</name>
    <name type="synonym">Anemone thalictroides</name>
    <dbReference type="NCBI Taxonomy" id="46969"/>
    <lineage>
        <taxon>Eukaryota</taxon>
        <taxon>Viridiplantae</taxon>
        <taxon>Streptophyta</taxon>
        <taxon>Embryophyta</taxon>
        <taxon>Tracheophyta</taxon>
        <taxon>Spermatophyta</taxon>
        <taxon>Magnoliopsida</taxon>
        <taxon>Ranunculales</taxon>
        <taxon>Ranunculaceae</taxon>
        <taxon>Thalictroideae</taxon>
        <taxon>Thalictrum</taxon>
    </lineage>
</organism>
<protein>
    <submittedName>
        <fullName evidence="15">Peroxidase</fullName>
    </submittedName>
</protein>
<dbReference type="GO" id="GO:0140825">
    <property type="term" value="F:lactoperoxidase activity"/>
    <property type="evidence" value="ECO:0007669"/>
    <property type="project" value="UniProtKB-EC"/>
</dbReference>
<feature type="binding site" evidence="10">
    <location>
        <position position="63"/>
    </location>
    <ligand>
        <name>Ca(2+)</name>
        <dbReference type="ChEBI" id="CHEBI:29108"/>
        <label>1</label>
    </ligand>
</feature>
<comment type="similarity">
    <text evidence="13">Belongs to the peroxidase family.</text>
</comment>
<evidence type="ECO:0000256" key="6">
    <source>
        <dbReference type="ARBA" id="ARBA00023002"/>
    </source>
</evidence>
<evidence type="ECO:0000259" key="14">
    <source>
        <dbReference type="PROSITE" id="PS50873"/>
    </source>
</evidence>
<evidence type="ECO:0000256" key="10">
    <source>
        <dbReference type="PIRSR" id="PIRSR600823-3"/>
    </source>
</evidence>
<feature type="binding site" evidence="10">
    <location>
        <position position="47"/>
    </location>
    <ligand>
        <name>Ca(2+)</name>
        <dbReference type="ChEBI" id="CHEBI:29108"/>
        <label>1</label>
    </ligand>
</feature>
<gene>
    <name evidence="15" type="ORF">FRX31_016111</name>
</gene>
<evidence type="ECO:0000256" key="13">
    <source>
        <dbReference type="RuleBase" id="RU004241"/>
    </source>
</evidence>
<dbReference type="PRINTS" id="PR00461">
    <property type="entry name" value="PLPEROXIDASE"/>
</dbReference>
<evidence type="ECO:0000256" key="1">
    <source>
        <dbReference type="ARBA" id="ARBA00000189"/>
    </source>
</evidence>
<dbReference type="InterPro" id="IPR010255">
    <property type="entry name" value="Haem_peroxidase_sf"/>
</dbReference>
<keyword evidence="4" id="KW-0349">Heme</keyword>
<comment type="caution">
    <text evidence="15">The sequence shown here is derived from an EMBL/GenBank/DDBJ whole genome shotgun (WGS) entry which is preliminary data.</text>
</comment>
<evidence type="ECO:0000256" key="5">
    <source>
        <dbReference type="ARBA" id="ARBA00022723"/>
    </source>
</evidence>
<dbReference type="SUPFAM" id="SSF48113">
    <property type="entry name" value="Heme-dependent peroxidases"/>
    <property type="match status" value="1"/>
</dbReference>
<dbReference type="PROSITE" id="PS50873">
    <property type="entry name" value="PEROXIDASE_4"/>
    <property type="match status" value="1"/>
</dbReference>
<comment type="cofactor">
    <cofactor evidence="10">
        <name>Ca(2+)</name>
        <dbReference type="ChEBI" id="CHEBI:29108"/>
    </cofactor>
    <text evidence="10">Binds 2 calcium ions per subunit.</text>
</comment>
<feature type="binding site" evidence="9">
    <location>
        <position position="112"/>
    </location>
    <ligand>
        <name>substrate</name>
    </ligand>
</feature>
<evidence type="ECO:0000256" key="3">
    <source>
        <dbReference type="ARBA" id="ARBA00022559"/>
    </source>
</evidence>
<feature type="binding site" evidence="10">
    <location>
        <position position="49"/>
    </location>
    <ligand>
        <name>Ca(2+)</name>
        <dbReference type="ChEBI" id="CHEBI:29108"/>
        <label>1</label>
    </ligand>
</feature>
<dbReference type="PANTHER" id="PTHR31235">
    <property type="entry name" value="PEROXIDASE 25-RELATED"/>
    <property type="match status" value="1"/>
</dbReference>
<dbReference type="Proteomes" id="UP000554482">
    <property type="component" value="Unassembled WGS sequence"/>
</dbReference>
<feature type="binding site" evidence="10">
    <location>
        <position position="51"/>
    </location>
    <ligand>
        <name>Ca(2+)</name>
        <dbReference type="ChEBI" id="CHEBI:29108"/>
        <label>1</label>
    </ligand>
</feature>
<evidence type="ECO:0000256" key="7">
    <source>
        <dbReference type="ARBA" id="ARBA00023004"/>
    </source>
</evidence>
<dbReference type="AlphaFoldDB" id="A0A7J6WAH2"/>
<keyword evidence="16" id="KW-1185">Reference proteome</keyword>
<feature type="disulfide bond" evidence="12">
    <location>
        <begin position="43"/>
        <end position="48"/>
    </location>
</feature>